<evidence type="ECO:0000256" key="8">
    <source>
        <dbReference type="ARBA" id="ARBA00021824"/>
    </source>
</evidence>
<evidence type="ECO:0000256" key="9">
    <source>
        <dbReference type="ARBA" id="ARBA00022468"/>
    </source>
</evidence>
<comment type="caution">
    <text evidence="17">The sequence shown here is derived from an EMBL/GenBank/DDBJ whole genome shotgun (WGS) entry which is preliminary data.</text>
</comment>
<evidence type="ECO:0000256" key="2">
    <source>
        <dbReference type="ARBA" id="ARBA00004138"/>
    </source>
</evidence>
<keyword evidence="14" id="KW-0539">Nucleus</keyword>
<name>A0A9X6NF70_HYPEX</name>
<dbReference type="InterPro" id="IPR044886">
    <property type="entry name" value="FLCN_DENN_C_sf"/>
</dbReference>
<evidence type="ECO:0000313" key="18">
    <source>
        <dbReference type="Proteomes" id="UP000192578"/>
    </source>
</evidence>
<dbReference type="GO" id="GO:0000122">
    <property type="term" value="P:negative regulation of transcription by RNA polymerase II"/>
    <property type="evidence" value="ECO:0007669"/>
    <property type="project" value="TreeGrafter"/>
</dbReference>
<dbReference type="GO" id="GO:0005096">
    <property type="term" value="F:GTPase activator activity"/>
    <property type="evidence" value="ECO:0007669"/>
    <property type="project" value="UniProtKB-KW"/>
</dbReference>
<evidence type="ECO:0000256" key="7">
    <source>
        <dbReference type="ARBA" id="ARBA00009987"/>
    </source>
</evidence>
<evidence type="ECO:0000256" key="11">
    <source>
        <dbReference type="ARBA" id="ARBA00023136"/>
    </source>
</evidence>
<keyword evidence="15" id="KW-0966">Cell projection</keyword>
<dbReference type="GO" id="GO:0005813">
    <property type="term" value="C:centrosome"/>
    <property type="evidence" value="ECO:0007669"/>
    <property type="project" value="UniProtKB-SubCell"/>
</dbReference>
<keyword evidence="13" id="KW-0458">Lysosome</keyword>
<dbReference type="Proteomes" id="UP000192578">
    <property type="component" value="Unassembled WGS sequence"/>
</dbReference>
<comment type="similarity">
    <text evidence="7">Belongs to the folliculin family.</text>
</comment>
<protein>
    <recommendedName>
        <fullName evidence="8">Folliculin</fullName>
    </recommendedName>
</protein>
<evidence type="ECO:0000256" key="12">
    <source>
        <dbReference type="ARBA" id="ARBA00023212"/>
    </source>
</evidence>
<feature type="domain" description="UDENN FLCN/SMCR8-type" evidence="16">
    <location>
        <begin position="76"/>
        <end position="535"/>
    </location>
</feature>
<organism evidence="17 18">
    <name type="scientific">Hypsibius exemplaris</name>
    <name type="common">Freshwater tardigrade</name>
    <dbReference type="NCBI Taxonomy" id="2072580"/>
    <lineage>
        <taxon>Eukaryota</taxon>
        <taxon>Metazoa</taxon>
        <taxon>Ecdysozoa</taxon>
        <taxon>Tardigrada</taxon>
        <taxon>Eutardigrada</taxon>
        <taxon>Parachela</taxon>
        <taxon>Hypsibioidea</taxon>
        <taxon>Hypsibiidae</taxon>
        <taxon>Hypsibius</taxon>
    </lineage>
</organism>
<sequence length="572" mass="64643">MHGPSIVLCTQPIQRRDTIELTIASEDCGDEATGNPSKSQRVSVSGLSDCSEEPAEVDTFEHHDTALTSGTCSACRSFMRPNSGLVTYGDDGDLWYLTLQYPHSPEVFTFLRQACVRSLSSEVSPGREGPILFGDENHGYVYSNTFYLKDNEARGLQRWYSIVILVMDKMSLMQSWPLLTRFSRLLVNLLQKQAENVYHLDQADKPQRAARLGASSAINSANFRLQRRGKALRSLMELTGSSQVLSTVHEHFTNLLQLGGNQMSETMLEGSPSCHHFDSDGNHVVTEPYCGNESQRNSLDWGDSRQTVKKVSSGSFDQSSEPPSHDELFRILPRYTGLVHLHQALGKHSFRTLAHNLISGNQIIIRGFHDFLVASVIRALEILIPPGCRKIIYFSQTYHEPWNCNILGLHPDASLPDHILNNTDYFVVDVLAAKMNEMNVDKYKVITPSQLVPPVKPSSYLVLVEQILEDPEIPEEVVQSLIFNQHERQMSRVKVLYQLFRMERRNTEDVVPVMDKLRIPREDDGLLKFWMRALSDEYKAHLNELARPPAATDQKVFQSSIDLKKSGSLSQR</sequence>
<evidence type="ECO:0000256" key="3">
    <source>
        <dbReference type="ARBA" id="ARBA00004186"/>
    </source>
</evidence>
<keyword evidence="12" id="KW-0206">Cytoskeleton</keyword>
<keyword evidence="18" id="KW-1185">Reference proteome</keyword>
<evidence type="ECO:0000256" key="5">
    <source>
        <dbReference type="ARBA" id="ARBA00004514"/>
    </source>
</evidence>
<keyword evidence="9" id="KW-0343">GTPase activation</keyword>
<dbReference type="Pfam" id="PF16692">
    <property type="entry name" value="Folliculin_C"/>
    <property type="match status" value="1"/>
</dbReference>
<dbReference type="PANTHER" id="PTHR31441">
    <property type="entry name" value="FOLLICULIN FAMILY MEMBER"/>
    <property type="match status" value="1"/>
</dbReference>
<dbReference type="GO" id="GO:0005634">
    <property type="term" value="C:nucleus"/>
    <property type="evidence" value="ECO:0007669"/>
    <property type="project" value="UniProtKB-SubCell"/>
</dbReference>
<reference evidence="18" key="1">
    <citation type="submission" date="2017-01" db="EMBL/GenBank/DDBJ databases">
        <title>Comparative genomics of anhydrobiosis in the tardigrade Hypsibius dujardini.</title>
        <authorList>
            <person name="Yoshida Y."/>
            <person name="Koutsovoulos G."/>
            <person name="Laetsch D."/>
            <person name="Stevens L."/>
            <person name="Kumar S."/>
            <person name="Horikawa D."/>
            <person name="Ishino K."/>
            <person name="Komine S."/>
            <person name="Tomita M."/>
            <person name="Blaxter M."/>
            <person name="Arakawa K."/>
        </authorList>
    </citation>
    <scope>NUCLEOTIDE SEQUENCE [LARGE SCALE GENOMIC DNA]</scope>
    <source>
        <strain evidence="18">Z151</strain>
    </source>
</reference>
<evidence type="ECO:0000256" key="13">
    <source>
        <dbReference type="ARBA" id="ARBA00023228"/>
    </source>
</evidence>
<proteinExistence type="inferred from homology"/>
<comment type="subcellular location">
    <subcellularLocation>
        <location evidence="2">Cell projection</location>
        <location evidence="2">Cilium</location>
    </subcellularLocation>
    <subcellularLocation>
        <location evidence="4">Cytoplasm</location>
        <location evidence="4">Cytoskeleton</location>
        <location evidence="4">Microtubule organizing center</location>
        <location evidence="4">Centrosome</location>
    </subcellularLocation>
    <subcellularLocation>
        <location evidence="3">Cytoplasm</location>
        <location evidence="3">Cytoskeleton</location>
        <location evidence="3">Spindle</location>
    </subcellularLocation>
    <subcellularLocation>
        <location evidence="5">Cytoplasm</location>
        <location evidence="5">Cytosol</location>
    </subcellularLocation>
    <subcellularLocation>
        <location evidence="6">Lysosome membrane</location>
    </subcellularLocation>
    <subcellularLocation>
        <location evidence="1">Nucleus</location>
    </subcellularLocation>
</comment>
<dbReference type="GO" id="GO:0005829">
    <property type="term" value="C:cytosol"/>
    <property type="evidence" value="ECO:0007669"/>
    <property type="project" value="UniProtKB-SubCell"/>
</dbReference>
<evidence type="ECO:0000256" key="4">
    <source>
        <dbReference type="ARBA" id="ARBA00004300"/>
    </source>
</evidence>
<evidence type="ECO:0000256" key="14">
    <source>
        <dbReference type="ARBA" id="ARBA00023242"/>
    </source>
</evidence>
<evidence type="ECO:0000259" key="16">
    <source>
        <dbReference type="PROSITE" id="PS51834"/>
    </source>
</evidence>
<dbReference type="Gene3D" id="3.40.50.12430">
    <property type="match status" value="1"/>
</dbReference>
<evidence type="ECO:0000313" key="17">
    <source>
        <dbReference type="EMBL" id="OWA51928.1"/>
    </source>
</evidence>
<evidence type="ECO:0000256" key="1">
    <source>
        <dbReference type="ARBA" id="ARBA00004123"/>
    </source>
</evidence>
<dbReference type="InterPro" id="IPR037520">
    <property type="entry name" value="Folliculin/SMCR8_longin"/>
</dbReference>
<evidence type="ECO:0000256" key="6">
    <source>
        <dbReference type="ARBA" id="ARBA00004656"/>
    </source>
</evidence>
<accession>A0A9X6NF70</accession>
<gene>
    <name evidence="17" type="ORF">BV898_16388</name>
</gene>
<evidence type="ECO:0000256" key="10">
    <source>
        <dbReference type="ARBA" id="ARBA00022490"/>
    </source>
</evidence>
<keyword evidence="10" id="KW-0963">Cytoplasm</keyword>
<dbReference type="GO" id="GO:0005819">
    <property type="term" value="C:spindle"/>
    <property type="evidence" value="ECO:0007669"/>
    <property type="project" value="UniProtKB-SubCell"/>
</dbReference>
<dbReference type="EMBL" id="MTYJ01000244">
    <property type="protein sequence ID" value="OWA51928.1"/>
    <property type="molecule type" value="Genomic_DNA"/>
</dbReference>
<dbReference type="Pfam" id="PF11704">
    <property type="entry name" value="Folliculin"/>
    <property type="match status" value="1"/>
</dbReference>
<keyword evidence="11" id="KW-0472">Membrane</keyword>
<dbReference type="InterPro" id="IPR032035">
    <property type="entry name" value="Folliculin_DENN"/>
</dbReference>
<dbReference type="InterPro" id="IPR037521">
    <property type="entry name" value="FLCN/SMCR8_DENN"/>
</dbReference>
<dbReference type="InterPro" id="IPR021713">
    <property type="entry name" value="Folliculin"/>
</dbReference>
<dbReference type="Gene3D" id="1.10.10.1730">
    <property type="entry name" value="Folliculin"/>
    <property type="match status" value="1"/>
</dbReference>
<dbReference type="PROSITE" id="PS51834">
    <property type="entry name" value="DENN_FLCN_SMCR8"/>
    <property type="match status" value="1"/>
</dbReference>
<dbReference type="PANTHER" id="PTHR31441:SF2">
    <property type="entry name" value="FOLLICULIN"/>
    <property type="match status" value="1"/>
</dbReference>
<dbReference type="GO" id="GO:0005929">
    <property type="term" value="C:cilium"/>
    <property type="evidence" value="ECO:0007669"/>
    <property type="project" value="UniProtKB-SubCell"/>
</dbReference>
<dbReference type="GO" id="GO:0005765">
    <property type="term" value="C:lysosomal membrane"/>
    <property type="evidence" value="ECO:0007669"/>
    <property type="project" value="UniProtKB-SubCell"/>
</dbReference>
<dbReference type="OrthoDB" id="5599713at2759"/>
<dbReference type="GO" id="GO:1904263">
    <property type="term" value="P:positive regulation of TORC1 signaling"/>
    <property type="evidence" value="ECO:0007669"/>
    <property type="project" value="TreeGrafter"/>
</dbReference>
<dbReference type="AlphaFoldDB" id="A0A9X6NF70"/>
<evidence type="ECO:0000256" key="15">
    <source>
        <dbReference type="ARBA" id="ARBA00023273"/>
    </source>
</evidence>